<evidence type="ECO:0000313" key="4">
    <source>
        <dbReference type="Proteomes" id="UP000753908"/>
    </source>
</evidence>
<feature type="domain" description="CRISPR type III-associated protein" evidence="2">
    <location>
        <begin position="7"/>
        <end position="202"/>
    </location>
</feature>
<dbReference type="InterPro" id="IPR005537">
    <property type="entry name" value="RAMP_III_fam"/>
</dbReference>
<dbReference type="EMBL" id="JAHHIF010000041">
    <property type="protein sequence ID" value="MBW4547418.1"/>
    <property type="molecule type" value="Genomic_DNA"/>
</dbReference>
<reference evidence="3" key="2">
    <citation type="journal article" date="2022" name="Microbiol. Resour. Announc.">
        <title>Metagenome Sequencing to Explore Phylogenomics of Terrestrial Cyanobacteria.</title>
        <authorList>
            <person name="Ward R.D."/>
            <person name="Stajich J.E."/>
            <person name="Johansen J.R."/>
            <person name="Huntemann M."/>
            <person name="Clum A."/>
            <person name="Foster B."/>
            <person name="Foster B."/>
            <person name="Roux S."/>
            <person name="Palaniappan K."/>
            <person name="Varghese N."/>
            <person name="Mukherjee S."/>
            <person name="Reddy T.B.K."/>
            <person name="Daum C."/>
            <person name="Copeland A."/>
            <person name="Chen I.A."/>
            <person name="Ivanova N.N."/>
            <person name="Kyrpides N.C."/>
            <person name="Shapiro N."/>
            <person name="Eloe-Fadrosh E.A."/>
            <person name="Pietrasiak N."/>
        </authorList>
    </citation>
    <scope>NUCLEOTIDE SEQUENCE</scope>
    <source>
        <strain evidence="3">CPER-KK1</strain>
    </source>
</reference>
<dbReference type="AlphaFoldDB" id="A0A951PRJ1"/>
<evidence type="ECO:0000259" key="2">
    <source>
        <dbReference type="Pfam" id="PF03787"/>
    </source>
</evidence>
<evidence type="ECO:0000256" key="1">
    <source>
        <dbReference type="ARBA" id="ARBA00023118"/>
    </source>
</evidence>
<accession>A0A951PRJ1</accession>
<proteinExistence type="predicted"/>
<dbReference type="Pfam" id="PF03787">
    <property type="entry name" value="RAMPs"/>
    <property type="match status" value="1"/>
</dbReference>
<name>A0A951PRJ1_9CYAN</name>
<keyword evidence="1" id="KW-0051">Antiviral defense</keyword>
<dbReference type="CDD" id="cd09726">
    <property type="entry name" value="RAMP_I_III"/>
    <property type="match status" value="1"/>
</dbReference>
<protein>
    <submittedName>
        <fullName evidence="3">RAMP superfamily protein</fullName>
    </submittedName>
</protein>
<dbReference type="GO" id="GO:0051607">
    <property type="term" value="P:defense response to virus"/>
    <property type="evidence" value="ECO:0007669"/>
    <property type="project" value="UniProtKB-KW"/>
</dbReference>
<dbReference type="PANTHER" id="PTHR35579">
    <property type="entry name" value="CRISPR SYSTEM CMS ENDORIBONUCLEASE CSM3"/>
    <property type="match status" value="1"/>
</dbReference>
<gene>
    <name evidence="3" type="ORF">KME25_23700</name>
</gene>
<organism evidence="3 4">
    <name type="scientific">Symplocastrum torsivum CPER-KK1</name>
    <dbReference type="NCBI Taxonomy" id="450513"/>
    <lineage>
        <taxon>Bacteria</taxon>
        <taxon>Bacillati</taxon>
        <taxon>Cyanobacteriota</taxon>
        <taxon>Cyanophyceae</taxon>
        <taxon>Oscillatoriophycideae</taxon>
        <taxon>Oscillatoriales</taxon>
        <taxon>Microcoleaceae</taxon>
        <taxon>Symplocastrum</taxon>
    </lineage>
</organism>
<dbReference type="InterPro" id="IPR052216">
    <property type="entry name" value="CRISPR_Csm3_endoribonuclease"/>
</dbReference>
<comment type="caution">
    <text evidence="3">The sequence shown here is derived from an EMBL/GenBank/DDBJ whole genome shotgun (WGS) entry which is preliminary data.</text>
</comment>
<dbReference type="Proteomes" id="UP000753908">
    <property type="component" value="Unassembled WGS sequence"/>
</dbReference>
<sequence length="228" mass="25472">MEIYHLKIKLLSDATFGRGDGVAGLIDQEVEHDFNGFPYLRGRTLKGLLSEECDNIVVILPEECRFRWQETANYLFGIPGSTLGTISKIHVGDACLPEALRKAVGLQLDQEKTRPEHQRKLTESDVLFSLTTIRRQTAIDPQNGAPSPHSLRSSRVVLRDLCFTTKLLFEETPTADMLALLAVGTLALRRVGSGRNRGRGYVCSALHDSTGKEITQDNLRYFEQETRG</sequence>
<evidence type="ECO:0000313" key="3">
    <source>
        <dbReference type="EMBL" id="MBW4547418.1"/>
    </source>
</evidence>
<reference evidence="3" key="1">
    <citation type="submission" date="2021-05" db="EMBL/GenBank/DDBJ databases">
        <authorList>
            <person name="Pietrasiak N."/>
            <person name="Ward R."/>
            <person name="Stajich J.E."/>
            <person name="Kurbessoian T."/>
        </authorList>
    </citation>
    <scope>NUCLEOTIDE SEQUENCE</scope>
    <source>
        <strain evidence="3">CPER-KK1</strain>
    </source>
</reference>
<dbReference type="PANTHER" id="PTHR35579:SF3">
    <property type="entry name" value="CRISPR SYSTEM CMS ENDORIBONUCLEASE CSM3"/>
    <property type="match status" value="1"/>
</dbReference>